<sequence length="275" mass="33073">MQLNATLYQSILNSLCNELKLNEQVILDIIDSAFYMFQQDHQILYIDDLYECYFNIVKRNFTGNIDKVPFYSISRRLKDTDNDGLSLLELLTEENSFSNYLKEYGLTFKFDKEIEMYVNGNKVDIPDEGKYKPYLKNRFSYDYSFKGYAFDDQLMNNEILERVKYGPEFFGHLFNYVDNDDEIIDNYLEQSKLYKFEYLVPIEDIYFENYEELTNEEKQYHILAMMMLRLYFYKYDKDFVETDEMNPLMVVANYKSLSSKYLVNKTELDDEALGY</sequence>
<evidence type="ECO:0000259" key="1">
    <source>
        <dbReference type="PROSITE" id="PS50841"/>
    </source>
</evidence>
<gene>
    <name evidence="2" type="ORF">DXB93_17285</name>
</gene>
<evidence type="ECO:0000313" key="2">
    <source>
        <dbReference type="EMBL" id="RGD78456.1"/>
    </source>
</evidence>
<protein>
    <recommendedName>
        <fullName evidence="1">DIX domain-containing protein</fullName>
    </recommendedName>
</protein>
<proteinExistence type="predicted"/>
<evidence type="ECO:0000313" key="3">
    <source>
        <dbReference type="Proteomes" id="UP000261032"/>
    </source>
</evidence>
<name>A0A3E3E8G9_9FIRM</name>
<dbReference type="AlphaFoldDB" id="A0A3E3E8G9"/>
<dbReference type="Proteomes" id="UP000261032">
    <property type="component" value="Unassembled WGS sequence"/>
</dbReference>
<accession>A0A3E3E8G9</accession>
<dbReference type="PROSITE" id="PS50841">
    <property type="entry name" value="DIX"/>
    <property type="match status" value="1"/>
</dbReference>
<reference evidence="2 3" key="1">
    <citation type="submission" date="2018-08" db="EMBL/GenBank/DDBJ databases">
        <title>A genome reference for cultivated species of the human gut microbiota.</title>
        <authorList>
            <person name="Zou Y."/>
            <person name="Xue W."/>
            <person name="Luo G."/>
        </authorList>
    </citation>
    <scope>NUCLEOTIDE SEQUENCE [LARGE SCALE GENOMIC DNA]</scope>
    <source>
        <strain evidence="2 3">OM06-4</strain>
    </source>
</reference>
<dbReference type="InterPro" id="IPR001158">
    <property type="entry name" value="DIX"/>
</dbReference>
<organism evidence="2 3">
    <name type="scientific">Thomasclavelia ramosa</name>
    <dbReference type="NCBI Taxonomy" id="1547"/>
    <lineage>
        <taxon>Bacteria</taxon>
        <taxon>Bacillati</taxon>
        <taxon>Bacillota</taxon>
        <taxon>Erysipelotrichia</taxon>
        <taxon>Erysipelotrichales</taxon>
        <taxon>Coprobacillaceae</taxon>
        <taxon>Thomasclavelia</taxon>
    </lineage>
</organism>
<dbReference type="EMBL" id="QUSL01000047">
    <property type="protein sequence ID" value="RGD78456.1"/>
    <property type="molecule type" value="Genomic_DNA"/>
</dbReference>
<dbReference type="RefSeq" id="WP_117582567.1">
    <property type="nucleotide sequence ID" value="NZ_JADPBR010000035.1"/>
</dbReference>
<feature type="domain" description="DIX" evidence="1">
    <location>
        <begin position="101"/>
        <end position="181"/>
    </location>
</feature>
<comment type="caution">
    <text evidence="2">The sequence shown here is derived from an EMBL/GenBank/DDBJ whole genome shotgun (WGS) entry which is preliminary data.</text>
</comment>